<reference evidence="4" key="2">
    <citation type="submission" date="2023-02" db="EMBL/GenBank/DDBJ databases">
        <authorList>
            <person name="Sun Q."/>
            <person name="Mori K."/>
        </authorList>
    </citation>
    <scope>NUCLEOTIDE SEQUENCE</scope>
    <source>
        <strain evidence="4">NBRC 112290</strain>
    </source>
</reference>
<protein>
    <recommendedName>
        <fullName evidence="3">AMIN-like domain-containing protein</fullName>
    </recommendedName>
</protein>
<keyword evidence="2" id="KW-0732">Signal</keyword>
<dbReference type="RefSeq" id="WP_284251903.1">
    <property type="nucleotide sequence ID" value="NZ_BSUM01000001.1"/>
</dbReference>
<dbReference type="PROSITE" id="PS51257">
    <property type="entry name" value="PROKAR_LIPOPROTEIN"/>
    <property type="match status" value="1"/>
</dbReference>
<organism evidence="4 5">
    <name type="scientific">Litorihabitans aurantiacus</name>
    <dbReference type="NCBI Taxonomy" id="1930061"/>
    <lineage>
        <taxon>Bacteria</taxon>
        <taxon>Bacillati</taxon>
        <taxon>Actinomycetota</taxon>
        <taxon>Actinomycetes</taxon>
        <taxon>Micrococcales</taxon>
        <taxon>Beutenbergiaceae</taxon>
        <taxon>Litorihabitans</taxon>
    </lineage>
</organism>
<gene>
    <name evidence="4" type="ORF">GCM10025875_32190</name>
</gene>
<feature type="signal peptide" evidence="2">
    <location>
        <begin position="1"/>
        <end position="24"/>
    </location>
</feature>
<evidence type="ECO:0000313" key="4">
    <source>
        <dbReference type="EMBL" id="GMA33227.1"/>
    </source>
</evidence>
<comment type="caution">
    <text evidence="4">The sequence shown here is derived from an EMBL/GenBank/DDBJ whole genome shotgun (WGS) entry which is preliminary data.</text>
</comment>
<feature type="chain" id="PRO_5041456578" description="AMIN-like domain-containing protein" evidence="2">
    <location>
        <begin position="25"/>
        <end position="241"/>
    </location>
</feature>
<keyword evidence="5" id="KW-1185">Reference proteome</keyword>
<dbReference type="InterPro" id="IPR056303">
    <property type="entry name" value="AMIN-like"/>
</dbReference>
<feature type="compositionally biased region" description="Pro residues" evidence="1">
    <location>
        <begin position="64"/>
        <end position="81"/>
    </location>
</feature>
<dbReference type="Pfam" id="PF24837">
    <property type="entry name" value="AMIN-like"/>
    <property type="match status" value="1"/>
</dbReference>
<dbReference type="EMBL" id="BSUM01000001">
    <property type="protein sequence ID" value="GMA33227.1"/>
    <property type="molecule type" value="Genomic_DNA"/>
</dbReference>
<feature type="compositionally biased region" description="Low complexity" evidence="1">
    <location>
        <begin position="37"/>
        <end position="63"/>
    </location>
</feature>
<reference evidence="4" key="1">
    <citation type="journal article" date="2014" name="Int. J. Syst. Evol. Microbiol.">
        <title>Complete genome sequence of Corynebacterium casei LMG S-19264T (=DSM 44701T), isolated from a smear-ripened cheese.</title>
        <authorList>
            <consortium name="US DOE Joint Genome Institute (JGI-PGF)"/>
            <person name="Walter F."/>
            <person name="Albersmeier A."/>
            <person name="Kalinowski J."/>
            <person name="Ruckert C."/>
        </authorList>
    </citation>
    <scope>NUCLEOTIDE SEQUENCE</scope>
    <source>
        <strain evidence="4">NBRC 112290</strain>
    </source>
</reference>
<sequence length="241" mass="25164">MTRSHRAVAAAALALVLGATTACSPDGDVDGSPEPPASSDTSTTTSAPPATSTPPSESPSESPSDPPAEQPTPSPVPPETAPPADEAEAGSDDLQGFGPQDRSTDPWPDTRTGPTFLTEVRAAAHDGYDRVVLEFDGAEPPSWAARYVEEPIAEGSGDVLDVDGEVFLRIDTAMVVHPADLEREGTVVTGPSDVGDTTVRGLWSEGPWEGYAATHIGLDAVRDFRISTLTDPARIVVDIRR</sequence>
<proteinExistence type="predicted"/>
<feature type="region of interest" description="Disordered" evidence="1">
    <location>
        <begin position="21"/>
        <end position="114"/>
    </location>
</feature>
<feature type="domain" description="AMIN-like" evidence="3">
    <location>
        <begin position="117"/>
        <end position="240"/>
    </location>
</feature>
<name>A0AA37XH46_9MICO</name>
<evidence type="ECO:0000259" key="3">
    <source>
        <dbReference type="Pfam" id="PF24837"/>
    </source>
</evidence>
<evidence type="ECO:0000256" key="2">
    <source>
        <dbReference type="SAM" id="SignalP"/>
    </source>
</evidence>
<evidence type="ECO:0000313" key="5">
    <source>
        <dbReference type="Proteomes" id="UP001157161"/>
    </source>
</evidence>
<evidence type="ECO:0000256" key="1">
    <source>
        <dbReference type="SAM" id="MobiDB-lite"/>
    </source>
</evidence>
<accession>A0AA37XH46</accession>
<dbReference type="AlphaFoldDB" id="A0AA37XH46"/>
<dbReference type="Proteomes" id="UP001157161">
    <property type="component" value="Unassembled WGS sequence"/>
</dbReference>